<sequence>MMDLYTSTSFECSKIVTERYSTSFSQGIRAFDSKLRAPVYAIYGFVRYADEIVDTFHDYNKRKLINQFKSEIFEALETGISLNPILHAFQKVVHKYKIETCLINAFFASMEMDLEKKSYSSDLYNTYVYGSAEVIGLMCLRVFCAGDDSLYSRLLPEARRLGSAFQKINFLRDIKADFEERGRVYFPGVDFARFSESDKKEIETDIQKDFEEGLKGIRELPRAAKRGVFVAYLYYYELFRKIRSRPVDLLGKERVRVSGRRKLYLMARALLQDKLNTI</sequence>
<comment type="caution">
    <text evidence="2">The sequence shown here is derived from an EMBL/GenBank/DDBJ whole genome shotgun (WGS) entry which is preliminary data.</text>
</comment>
<dbReference type="SUPFAM" id="SSF48576">
    <property type="entry name" value="Terpenoid synthases"/>
    <property type="match status" value="1"/>
</dbReference>
<gene>
    <name evidence="2" type="ORF">F1649_11235</name>
</gene>
<organism evidence="2 3">
    <name type="scientific">Arcticibacter tournemirensis</name>
    <dbReference type="NCBI Taxonomy" id="699437"/>
    <lineage>
        <taxon>Bacteria</taxon>
        <taxon>Pseudomonadati</taxon>
        <taxon>Bacteroidota</taxon>
        <taxon>Sphingobacteriia</taxon>
        <taxon>Sphingobacteriales</taxon>
        <taxon>Sphingobacteriaceae</taxon>
        <taxon>Arcticibacter</taxon>
    </lineage>
</organism>
<dbReference type="EMBL" id="VWNE01000016">
    <property type="protein sequence ID" value="KAA8482545.1"/>
    <property type="molecule type" value="Genomic_DNA"/>
</dbReference>
<dbReference type="OrthoDB" id="9787280at2"/>
<dbReference type="CDD" id="cd00683">
    <property type="entry name" value="Trans_IPPS_HH"/>
    <property type="match status" value="1"/>
</dbReference>
<dbReference type="PANTHER" id="PTHR31480">
    <property type="entry name" value="BIFUNCTIONAL LYCOPENE CYCLASE/PHYTOENE SYNTHASE"/>
    <property type="match status" value="1"/>
</dbReference>
<dbReference type="SFLD" id="SFLDG01018">
    <property type="entry name" value="Squalene/Phytoene_Synthase_Lik"/>
    <property type="match status" value="1"/>
</dbReference>
<dbReference type="InterPro" id="IPR008949">
    <property type="entry name" value="Isoprenoid_synthase_dom_sf"/>
</dbReference>
<dbReference type="InterPro" id="IPR044843">
    <property type="entry name" value="Trans_IPPS_bact-type"/>
</dbReference>
<dbReference type="GO" id="GO:0016117">
    <property type="term" value="P:carotenoid biosynthetic process"/>
    <property type="evidence" value="ECO:0007669"/>
    <property type="project" value="UniProtKB-ARBA"/>
</dbReference>
<dbReference type="PROSITE" id="PS01045">
    <property type="entry name" value="SQUALEN_PHYTOEN_SYN_2"/>
    <property type="match status" value="1"/>
</dbReference>
<dbReference type="InterPro" id="IPR002060">
    <property type="entry name" value="Squ/phyt_synthse"/>
</dbReference>
<name>A0A5M9H8M4_9SPHI</name>
<dbReference type="AlphaFoldDB" id="A0A5M9H8M4"/>
<evidence type="ECO:0000313" key="2">
    <source>
        <dbReference type="EMBL" id="KAA8482545.1"/>
    </source>
</evidence>
<dbReference type="SFLD" id="SFLDG01212">
    <property type="entry name" value="Phytoene_synthase_like"/>
    <property type="match status" value="1"/>
</dbReference>
<evidence type="ECO:0000256" key="1">
    <source>
        <dbReference type="ARBA" id="ARBA00022679"/>
    </source>
</evidence>
<protein>
    <submittedName>
        <fullName evidence="2">Phytoene/squalene synthase family protein</fullName>
    </submittedName>
</protein>
<dbReference type="SFLD" id="SFLDS00005">
    <property type="entry name" value="Isoprenoid_Synthase_Type_I"/>
    <property type="match status" value="1"/>
</dbReference>
<dbReference type="InterPro" id="IPR033904">
    <property type="entry name" value="Trans_IPPS_HH"/>
</dbReference>
<accession>A0A5M9H8M4</accession>
<dbReference type="Pfam" id="PF00494">
    <property type="entry name" value="SQS_PSY"/>
    <property type="match status" value="1"/>
</dbReference>
<dbReference type="Proteomes" id="UP000322918">
    <property type="component" value="Unassembled WGS sequence"/>
</dbReference>
<dbReference type="GO" id="GO:0051996">
    <property type="term" value="F:squalene synthase [NAD(P)H] activity"/>
    <property type="evidence" value="ECO:0007669"/>
    <property type="project" value="InterPro"/>
</dbReference>
<dbReference type="Gene3D" id="1.10.600.10">
    <property type="entry name" value="Farnesyl Diphosphate Synthase"/>
    <property type="match status" value="1"/>
</dbReference>
<evidence type="ECO:0000313" key="3">
    <source>
        <dbReference type="Proteomes" id="UP000322918"/>
    </source>
</evidence>
<reference evidence="2 3" key="1">
    <citation type="submission" date="2019-09" db="EMBL/GenBank/DDBJ databases">
        <title>Pararcticibacter amylolyticus gen. nov., sp. nov., isolated from a rottenly hemp rope, and reclassification of Pedobacter tournemirensis as Pararcticibacter tournemirensis comb. nov.</title>
        <authorList>
            <person name="Cai Y."/>
        </authorList>
    </citation>
    <scope>NUCLEOTIDE SEQUENCE [LARGE SCALE GENOMIC DNA]</scope>
    <source>
        <strain evidence="2 3">TF5-37.2-LB10</strain>
    </source>
</reference>
<proteinExistence type="predicted"/>
<dbReference type="GO" id="GO:0004311">
    <property type="term" value="F:geranylgeranyl diphosphate synthase activity"/>
    <property type="evidence" value="ECO:0007669"/>
    <property type="project" value="InterPro"/>
</dbReference>
<dbReference type="RefSeq" id="WP_141816361.1">
    <property type="nucleotide sequence ID" value="NZ_VFPL01000001.1"/>
</dbReference>
<dbReference type="InterPro" id="IPR019845">
    <property type="entry name" value="Squalene/phytoene_synthase_CS"/>
</dbReference>
<keyword evidence="1" id="KW-0808">Transferase</keyword>
<keyword evidence="3" id="KW-1185">Reference proteome</keyword>